<dbReference type="InterPro" id="IPR020904">
    <property type="entry name" value="Sc_DH/Rdtase_CS"/>
</dbReference>
<keyword evidence="2" id="KW-0560">Oxidoreductase</keyword>
<name>A0A6J6CK99_9ZZZZ</name>
<evidence type="ECO:0000313" key="3">
    <source>
        <dbReference type="EMBL" id="CAB4551746.1"/>
    </source>
</evidence>
<dbReference type="Pfam" id="PF13561">
    <property type="entry name" value="adh_short_C2"/>
    <property type="match status" value="1"/>
</dbReference>
<dbReference type="EMBL" id="CAEZSR010000030">
    <property type="protein sequence ID" value="CAB4551746.1"/>
    <property type="molecule type" value="Genomic_DNA"/>
</dbReference>
<dbReference type="InterPro" id="IPR002347">
    <property type="entry name" value="SDR_fam"/>
</dbReference>
<dbReference type="Gene3D" id="3.40.50.720">
    <property type="entry name" value="NAD(P)-binding Rossmann-like Domain"/>
    <property type="match status" value="1"/>
</dbReference>
<gene>
    <name evidence="3" type="ORF">UFOPK1493_01112</name>
</gene>
<organism evidence="3">
    <name type="scientific">freshwater metagenome</name>
    <dbReference type="NCBI Taxonomy" id="449393"/>
    <lineage>
        <taxon>unclassified sequences</taxon>
        <taxon>metagenomes</taxon>
        <taxon>ecological metagenomes</taxon>
    </lineage>
</organism>
<dbReference type="PANTHER" id="PTHR24321">
    <property type="entry name" value="DEHYDROGENASES, SHORT CHAIN"/>
    <property type="match status" value="1"/>
</dbReference>
<dbReference type="PRINTS" id="PR00081">
    <property type="entry name" value="GDHRDH"/>
</dbReference>
<dbReference type="InterPro" id="IPR036291">
    <property type="entry name" value="NAD(P)-bd_dom_sf"/>
</dbReference>
<evidence type="ECO:0000256" key="1">
    <source>
        <dbReference type="ARBA" id="ARBA00006484"/>
    </source>
</evidence>
<dbReference type="AlphaFoldDB" id="A0A6J6CK99"/>
<reference evidence="3" key="1">
    <citation type="submission" date="2020-05" db="EMBL/GenBank/DDBJ databases">
        <authorList>
            <person name="Chiriac C."/>
            <person name="Salcher M."/>
            <person name="Ghai R."/>
            <person name="Kavagutti S V."/>
        </authorList>
    </citation>
    <scope>NUCLEOTIDE SEQUENCE</scope>
</reference>
<dbReference type="PROSITE" id="PS00061">
    <property type="entry name" value="ADH_SHORT"/>
    <property type="match status" value="1"/>
</dbReference>
<proteinExistence type="inferred from homology"/>
<dbReference type="CDD" id="cd05233">
    <property type="entry name" value="SDR_c"/>
    <property type="match status" value="1"/>
</dbReference>
<dbReference type="FunFam" id="3.40.50.720:FF:000084">
    <property type="entry name" value="Short-chain dehydrogenase reductase"/>
    <property type="match status" value="1"/>
</dbReference>
<dbReference type="SUPFAM" id="SSF51735">
    <property type="entry name" value="NAD(P)-binding Rossmann-fold domains"/>
    <property type="match status" value="1"/>
</dbReference>
<protein>
    <submittedName>
        <fullName evidence="3">Unannotated protein</fullName>
    </submittedName>
</protein>
<dbReference type="GO" id="GO:0016491">
    <property type="term" value="F:oxidoreductase activity"/>
    <property type="evidence" value="ECO:0007669"/>
    <property type="project" value="UniProtKB-KW"/>
</dbReference>
<evidence type="ECO:0000256" key="2">
    <source>
        <dbReference type="ARBA" id="ARBA00023002"/>
    </source>
</evidence>
<dbReference type="NCBIfam" id="NF005559">
    <property type="entry name" value="PRK07231.1"/>
    <property type="match status" value="1"/>
</dbReference>
<dbReference type="PANTHER" id="PTHR24321:SF8">
    <property type="entry name" value="ESTRADIOL 17-BETA-DEHYDROGENASE 8-RELATED"/>
    <property type="match status" value="1"/>
</dbReference>
<sequence>MGRFDDRVVAITGAAAGIGREAALRFAAEGAAVVLVDLPGDGLGETVAMVEAAGGRALGVTGDVTREDQVHAYVQAAVDTFGGLDALINNAGIEGRVGPLTELAVDAFDAVLAVNVRGVWLGMKHAAPAIAARGGGAIVNTASVAGLGGTPGIIAYGASKHAVVGMTKTAAMELAPMRIRVNAVCPSPVETRMMRALEAGMNPDDPEAVHALMAATIPLGRYGESSDVVALMCFLCSAEAEFLTGAAIPIDGGMRAR</sequence>
<dbReference type="PRINTS" id="PR00080">
    <property type="entry name" value="SDRFAMILY"/>
</dbReference>
<accession>A0A6J6CK99</accession>
<comment type="similarity">
    <text evidence="1">Belongs to the short-chain dehydrogenases/reductases (SDR) family.</text>
</comment>